<dbReference type="PANTHER" id="PTHR31387">
    <property type="entry name" value="TESTIS-EXPRESSED PROTEIN 19"/>
    <property type="match status" value="1"/>
</dbReference>
<feature type="compositionally biased region" description="Low complexity" evidence="1">
    <location>
        <begin position="86"/>
        <end position="103"/>
    </location>
</feature>
<organism evidence="2 3">
    <name type="scientific">Equus przewalskii</name>
    <name type="common">Przewalski's horse</name>
    <name type="synonym">Equus caballus przewalskii</name>
    <dbReference type="NCBI Taxonomy" id="9798"/>
    <lineage>
        <taxon>Eukaryota</taxon>
        <taxon>Metazoa</taxon>
        <taxon>Chordata</taxon>
        <taxon>Craniata</taxon>
        <taxon>Vertebrata</taxon>
        <taxon>Euteleostomi</taxon>
        <taxon>Mammalia</taxon>
        <taxon>Eutheria</taxon>
        <taxon>Laurasiatheria</taxon>
        <taxon>Perissodactyla</taxon>
        <taxon>Equidae</taxon>
        <taxon>Equus</taxon>
    </lineage>
</organism>
<evidence type="ECO:0000256" key="1">
    <source>
        <dbReference type="SAM" id="MobiDB-lite"/>
    </source>
</evidence>
<feature type="compositionally biased region" description="Gly residues" evidence="1">
    <location>
        <begin position="325"/>
        <end position="335"/>
    </location>
</feature>
<dbReference type="GeneID" id="103551127"/>
<feature type="region of interest" description="Disordered" evidence="1">
    <location>
        <begin position="72"/>
        <end position="103"/>
    </location>
</feature>
<gene>
    <name evidence="3" type="primary">TEX19</name>
</gene>
<protein>
    <submittedName>
        <fullName evidence="3">Testis-expressed protein 19</fullName>
    </submittedName>
</protein>
<feature type="region of interest" description="Disordered" evidence="1">
    <location>
        <begin position="296"/>
        <end position="351"/>
    </location>
</feature>
<dbReference type="PANTHER" id="PTHR31387:SF0">
    <property type="entry name" value="TESTIS-EXPRESSED PROTEIN 19"/>
    <property type="match status" value="1"/>
</dbReference>
<dbReference type="InterPro" id="IPR029093">
    <property type="entry name" value="TEX19"/>
</dbReference>
<dbReference type="RefSeq" id="XP_070419846.1">
    <property type="nucleotide sequence ID" value="XM_070563745.1"/>
</dbReference>
<evidence type="ECO:0000313" key="2">
    <source>
        <dbReference type="Proteomes" id="UP001652662"/>
    </source>
</evidence>
<keyword evidence="2" id="KW-1185">Reference proteome</keyword>
<dbReference type="Pfam" id="PF15553">
    <property type="entry name" value="TEX19"/>
    <property type="match status" value="1"/>
</dbReference>
<name>A0ABM4JV77_EQUPR</name>
<reference evidence="3" key="1">
    <citation type="submission" date="2025-08" db="UniProtKB">
        <authorList>
            <consortium name="RefSeq"/>
        </authorList>
    </citation>
    <scope>IDENTIFICATION</scope>
    <source>
        <tissue evidence="3">Blood</tissue>
    </source>
</reference>
<sequence length="351" mass="38100">MCPPVSARHAGEGMSCLHASWLYQLQHGSHLRLCFACFKTAFLDLRDLLESDIWEDEDWDFDLMDLAEAEPLQGASPGSDWGQGQGQPAQGPSAAWGSGSLASAPEESEEVGLDYHFVPTELEPQDVTPLCLGPEDADWTQGLPWRFGGLPTCLHWPSPPLLWQRFLSLDLHPGEPMVLELGTTRAVDPAEAKAWLGDLQVVSMVGCHDAVYFRKMTPAWAMQASEGCWELLLEPGEVWAVRLQDAAPGQDLHRWKLSVLESCSPGQSEELVPADAALLKMGFTILSYSPWTKREVQEGEPASGSLSSTQERDPSTAETRSSGSRGPGESLGPGGAALFPASQPRAPGLRD</sequence>
<evidence type="ECO:0000313" key="3">
    <source>
        <dbReference type="RefSeq" id="XP_070419846.1"/>
    </source>
</evidence>
<dbReference type="Proteomes" id="UP001652662">
    <property type="component" value="Chromosome 10"/>
</dbReference>
<accession>A0ABM4JV77</accession>
<proteinExistence type="predicted"/>